<name>A0A0U2UBM5_9EUGL</name>
<dbReference type="GO" id="GO:0022904">
    <property type="term" value="P:respiratory electron transport chain"/>
    <property type="evidence" value="ECO:0007669"/>
    <property type="project" value="InterPro"/>
</dbReference>
<feature type="transmembrane region" description="Helical" evidence="5">
    <location>
        <begin position="83"/>
        <end position="103"/>
    </location>
</feature>
<geneLocation type="mitochondrion" evidence="7"/>
<feature type="transmembrane region" description="Helical" evidence="5">
    <location>
        <begin position="201"/>
        <end position="221"/>
    </location>
</feature>
<dbReference type="GO" id="GO:0016020">
    <property type="term" value="C:membrane"/>
    <property type="evidence" value="ECO:0007669"/>
    <property type="project" value="UniProtKB-SubCell"/>
</dbReference>
<keyword evidence="3 5" id="KW-1133">Transmembrane helix</keyword>
<sequence length="256" mass="29668">MFFLFLYRYSCLFIVMYSDVLFFLVGWLLFCCSMFLFLSIVSYGISYLLFDVAFIVICCSYYIEVVVTNTTRLGASINVMKRVWLSFYMYILIESMGFLALFVPLFNSNLTCYLMEPNALQVYTILMSTAILLSSGYLTNIAAWALFTYQTYIIIVARLLCVIAAFSFILIECHELQTSTPAFNTSCLHSSIVTLEVFHLFHVWCGCVLFVLDVWFLFWYLDVVCISILVLVGYVSFVDLVWCLLVRCLSFWLLFS</sequence>
<feature type="transmembrane region" description="Helical" evidence="5">
    <location>
        <begin position="12"/>
        <end position="38"/>
    </location>
</feature>
<dbReference type="PROSITE" id="PS50253">
    <property type="entry name" value="COX3"/>
    <property type="match status" value="1"/>
</dbReference>
<dbReference type="InterPro" id="IPR035973">
    <property type="entry name" value="Cyt_c_oxidase_su3-like_sf"/>
</dbReference>
<keyword evidence="2 5" id="KW-0812">Transmembrane</keyword>
<keyword evidence="7" id="KW-0496">Mitochondrion</keyword>
<evidence type="ECO:0000256" key="1">
    <source>
        <dbReference type="ARBA" id="ARBA00004141"/>
    </source>
</evidence>
<dbReference type="Gene3D" id="1.20.120.80">
    <property type="entry name" value="Cytochrome c oxidase, subunit III, four-helix bundle"/>
    <property type="match status" value="1"/>
</dbReference>
<gene>
    <name evidence="7" type="primary">cox3</name>
</gene>
<feature type="domain" description="Heme-copper oxidase subunit III family profile" evidence="6">
    <location>
        <begin position="21"/>
        <end position="254"/>
    </location>
</feature>
<protein>
    <submittedName>
        <fullName evidence="7">Cytochrome c oxidase subunit 3</fullName>
    </submittedName>
</protein>
<dbReference type="EMBL" id="KT272168">
    <property type="protein sequence ID" value="ALR87303.1"/>
    <property type="molecule type" value="Genomic_DNA"/>
</dbReference>
<feature type="transmembrane region" description="Helical" evidence="5">
    <location>
        <begin position="123"/>
        <end position="145"/>
    </location>
</feature>
<dbReference type="InterPro" id="IPR000298">
    <property type="entry name" value="Cyt_c_oxidase-like_su3"/>
</dbReference>
<proteinExistence type="predicted"/>
<accession>A0A0U2UBM5</accession>
<feature type="transmembrane region" description="Helical" evidence="5">
    <location>
        <begin position="152"/>
        <end position="171"/>
    </location>
</feature>
<evidence type="ECO:0000256" key="3">
    <source>
        <dbReference type="ARBA" id="ARBA00022989"/>
    </source>
</evidence>
<dbReference type="GO" id="GO:0004129">
    <property type="term" value="F:cytochrome-c oxidase activity"/>
    <property type="evidence" value="ECO:0007669"/>
    <property type="project" value="InterPro"/>
</dbReference>
<keyword evidence="4 5" id="KW-0472">Membrane</keyword>
<organism evidence="7">
    <name type="scientific">Perkinsela sp. GillNOR1/I</name>
    <dbReference type="NCBI Taxonomy" id="1766904"/>
    <lineage>
        <taxon>Eukaryota</taxon>
        <taxon>Discoba</taxon>
        <taxon>Euglenozoa</taxon>
        <taxon>Kinetoplastea</taxon>
        <taxon>Prokinetoplastina</taxon>
        <taxon>Ichthyobodonidae</taxon>
        <taxon>Perkinsela</taxon>
    </lineage>
</organism>
<dbReference type="AlphaFoldDB" id="A0A0U2UBM5"/>
<feature type="transmembrane region" description="Helical" evidence="5">
    <location>
        <begin position="44"/>
        <end position="63"/>
    </location>
</feature>
<dbReference type="InterPro" id="IPR013833">
    <property type="entry name" value="Cyt_c_oxidase_su3_a-hlx"/>
</dbReference>
<evidence type="ECO:0000256" key="2">
    <source>
        <dbReference type="ARBA" id="ARBA00022692"/>
    </source>
</evidence>
<comment type="subcellular location">
    <subcellularLocation>
        <location evidence="1">Membrane</location>
        <topology evidence="1">Multi-pass membrane protein</topology>
    </subcellularLocation>
</comment>
<feature type="transmembrane region" description="Helical" evidence="5">
    <location>
        <begin position="228"/>
        <end position="255"/>
    </location>
</feature>
<reference evidence="7" key="1">
    <citation type="journal article" date="2015" name="MBio">
        <title>Gene Loss and Error-Prone RNA Editing in the Mitochondrion of Perkinsela, an Endosymbiotic Kinetoplastid.</title>
        <authorList>
            <person name="David V."/>
            <person name="Flegontov P."/>
            <person name="Gerasimov E."/>
            <person name="Tanifuji G."/>
            <person name="Hashimi H."/>
            <person name="Logacheva M.D."/>
            <person name="Maruyama S."/>
            <person name="Onodera N.T."/>
            <person name="Gray M.W."/>
            <person name="Archibald J.M."/>
            <person name="Lukes J."/>
        </authorList>
    </citation>
    <scope>NUCLEOTIDE SEQUENCE</scope>
</reference>
<evidence type="ECO:0000256" key="4">
    <source>
        <dbReference type="ARBA" id="ARBA00023136"/>
    </source>
</evidence>
<dbReference type="SUPFAM" id="SSF81452">
    <property type="entry name" value="Cytochrome c oxidase subunit III-like"/>
    <property type="match status" value="1"/>
</dbReference>
<evidence type="ECO:0000313" key="7">
    <source>
        <dbReference type="EMBL" id="ALR87303.1"/>
    </source>
</evidence>
<evidence type="ECO:0000256" key="5">
    <source>
        <dbReference type="SAM" id="Phobius"/>
    </source>
</evidence>
<evidence type="ECO:0000259" key="6">
    <source>
        <dbReference type="PROSITE" id="PS50253"/>
    </source>
</evidence>